<proteinExistence type="predicted"/>
<protein>
    <submittedName>
        <fullName evidence="1">Uncharacterized protein</fullName>
    </submittedName>
</protein>
<comment type="caution">
    <text evidence="1">The sequence shown here is derived from an EMBL/GenBank/DDBJ whole genome shotgun (WGS) entry which is preliminary data.</text>
</comment>
<evidence type="ECO:0000313" key="1">
    <source>
        <dbReference type="EMBL" id="KAH9511514.1"/>
    </source>
</evidence>
<dbReference type="EMBL" id="ASGP02000004">
    <property type="protein sequence ID" value="KAH9511514.1"/>
    <property type="molecule type" value="Genomic_DNA"/>
</dbReference>
<accession>A0A922HW13</accession>
<dbReference type="AlphaFoldDB" id="A0A922HW13"/>
<gene>
    <name evidence="1" type="ORF">DERF_009968</name>
</gene>
<reference evidence="1" key="2">
    <citation type="journal article" date="2022" name="Res Sq">
        <title>Comparative Genomics Reveals Insights into the Divergent Evolution of Astigmatic Mites and Household Pest Adaptations.</title>
        <authorList>
            <person name="Xiong Q."/>
            <person name="Wan A.T.-Y."/>
            <person name="Liu X.-Y."/>
            <person name="Fung C.S.-H."/>
            <person name="Xiao X."/>
            <person name="Malainual N."/>
            <person name="Hou J."/>
            <person name="Wang L."/>
            <person name="Wang M."/>
            <person name="Yang K."/>
            <person name="Cui Y."/>
            <person name="Leung E."/>
            <person name="Nong W."/>
            <person name="Shin S.-K."/>
            <person name="Au S."/>
            <person name="Jeong K.Y."/>
            <person name="Chew F.T."/>
            <person name="Hui J."/>
            <person name="Leung T.F."/>
            <person name="Tungtrongchitr A."/>
            <person name="Zhong N."/>
            <person name="Liu Z."/>
            <person name="Tsui S."/>
        </authorList>
    </citation>
    <scope>NUCLEOTIDE SEQUENCE</scope>
    <source>
        <strain evidence="1">Derf</strain>
        <tissue evidence="1">Whole organism</tissue>
    </source>
</reference>
<keyword evidence="2" id="KW-1185">Reference proteome</keyword>
<organism evidence="1 2">
    <name type="scientific">Dermatophagoides farinae</name>
    <name type="common">American house dust mite</name>
    <dbReference type="NCBI Taxonomy" id="6954"/>
    <lineage>
        <taxon>Eukaryota</taxon>
        <taxon>Metazoa</taxon>
        <taxon>Ecdysozoa</taxon>
        <taxon>Arthropoda</taxon>
        <taxon>Chelicerata</taxon>
        <taxon>Arachnida</taxon>
        <taxon>Acari</taxon>
        <taxon>Acariformes</taxon>
        <taxon>Sarcoptiformes</taxon>
        <taxon>Astigmata</taxon>
        <taxon>Psoroptidia</taxon>
        <taxon>Analgoidea</taxon>
        <taxon>Pyroglyphidae</taxon>
        <taxon>Dermatophagoidinae</taxon>
        <taxon>Dermatophagoides</taxon>
    </lineage>
</organism>
<name>A0A922HW13_DERFA</name>
<sequence>MIGMYETFLVELKFFHKPTNDWKFEVNQYCRRGIFDDVNCGKKGDYFPIQNGLTKMTKKR</sequence>
<reference evidence="1" key="1">
    <citation type="submission" date="2013-05" db="EMBL/GenBank/DDBJ databases">
        <authorList>
            <person name="Yim A.K.Y."/>
            <person name="Chan T.F."/>
            <person name="Ji K.M."/>
            <person name="Liu X.Y."/>
            <person name="Zhou J.W."/>
            <person name="Li R.Q."/>
            <person name="Yang K.Y."/>
            <person name="Li J."/>
            <person name="Li M."/>
            <person name="Law P.T.W."/>
            <person name="Wu Y.L."/>
            <person name="Cai Z.L."/>
            <person name="Qin H."/>
            <person name="Bao Y."/>
            <person name="Leung R.K.K."/>
            <person name="Ng P.K.S."/>
            <person name="Zou J."/>
            <person name="Zhong X.J."/>
            <person name="Ran P.X."/>
            <person name="Zhong N.S."/>
            <person name="Liu Z.G."/>
            <person name="Tsui S.K.W."/>
        </authorList>
    </citation>
    <scope>NUCLEOTIDE SEQUENCE</scope>
    <source>
        <strain evidence="1">Derf</strain>
        <tissue evidence="1">Whole organism</tissue>
    </source>
</reference>
<evidence type="ECO:0000313" key="2">
    <source>
        <dbReference type="Proteomes" id="UP000790347"/>
    </source>
</evidence>
<dbReference type="Proteomes" id="UP000790347">
    <property type="component" value="Unassembled WGS sequence"/>
</dbReference>